<accession>A0A6H3FAC3</accession>
<dbReference type="Gene3D" id="1.20.1250.20">
    <property type="entry name" value="MFS general substrate transporter like domains"/>
    <property type="match status" value="2"/>
</dbReference>
<evidence type="ECO:0000256" key="2">
    <source>
        <dbReference type="ARBA" id="ARBA00022475"/>
    </source>
</evidence>
<feature type="transmembrane region" description="Helical" evidence="6">
    <location>
        <begin position="361"/>
        <end position="386"/>
    </location>
</feature>
<evidence type="ECO:0000313" key="9">
    <source>
        <dbReference type="Proteomes" id="UP000292919"/>
    </source>
</evidence>
<evidence type="ECO:0000256" key="4">
    <source>
        <dbReference type="ARBA" id="ARBA00022989"/>
    </source>
</evidence>
<keyword evidence="9" id="KW-1185">Reference proteome</keyword>
<evidence type="ECO:0000256" key="5">
    <source>
        <dbReference type="ARBA" id="ARBA00023136"/>
    </source>
</evidence>
<dbReference type="InterPro" id="IPR011701">
    <property type="entry name" value="MFS"/>
</dbReference>
<feature type="transmembrane region" description="Helical" evidence="6">
    <location>
        <begin position="15"/>
        <end position="42"/>
    </location>
</feature>
<dbReference type="GO" id="GO:0005886">
    <property type="term" value="C:plasma membrane"/>
    <property type="evidence" value="ECO:0007669"/>
    <property type="project" value="UniProtKB-SubCell"/>
</dbReference>
<feature type="transmembrane region" description="Helical" evidence="6">
    <location>
        <begin position="307"/>
        <end position="324"/>
    </location>
</feature>
<evidence type="ECO:0000256" key="6">
    <source>
        <dbReference type="SAM" id="Phobius"/>
    </source>
</evidence>
<dbReference type="InterPro" id="IPR050382">
    <property type="entry name" value="MFS_Na/Anion_cotransporter"/>
</dbReference>
<evidence type="ECO:0000259" key="7">
    <source>
        <dbReference type="PROSITE" id="PS50850"/>
    </source>
</evidence>
<dbReference type="EMBL" id="SIXC01000010">
    <property type="protein sequence ID" value="TBH79091.1"/>
    <property type="molecule type" value="Genomic_DNA"/>
</dbReference>
<evidence type="ECO:0000256" key="3">
    <source>
        <dbReference type="ARBA" id="ARBA00022692"/>
    </source>
</evidence>
<keyword evidence="2" id="KW-1003">Cell membrane</keyword>
<dbReference type="AlphaFoldDB" id="A0A6H3FAC3"/>
<feature type="domain" description="Major facilitator superfamily (MFS) profile" evidence="7">
    <location>
        <begin position="17"/>
        <end position="422"/>
    </location>
</feature>
<dbReference type="SUPFAM" id="SSF103473">
    <property type="entry name" value="MFS general substrate transporter"/>
    <property type="match status" value="1"/>
</dbReference>
<keyword evidence="4 6" id="KW-1133">Transmembrane helix</keyword>
<evidence type="ECO:0000256" key="1">
    <source>
        <dbReference type="ARBA" id="ARBA00004651"/>
    </source>
</evidence>
<feature type="transmembrane region" description="Helical" evidence="6">
    <location>
        <begin position="398"/>
        <end position="417"/>
    </location>
</feature>
<dbReference type="PANTHER" id="PTHR11662:SF399">
    <property type="entry name" value="FI19708P1-RELATED"/>
    <property type="match status" value="1"/>
</dbReference>
<protein>
    <submittedName>
        <fullName evidence="8">MFS transporter</fullName>
    </submittedName>
</protein>
<feature type="transmembrane region" description="Helical" evidence="6">
    <location>
        <begin position="274"/>
        <end position="295"/>
    </location>
</feature>
<keyword evidence="5 6" id="KW-0472">Membrane</keyword>
<dbReference type="InterPro" id="IPR036259">
    <property type="entry name" value="MFS_trans_sf"/>
</dbReference>
<feature type="transmembrane region" description="Helical" evidence="6">
    <location>
        <begin position="172"/>
        <end position="191"/>
    </location>
</feature>
<name>A0A6H3FAC3_9BACT</name>
<reference evidence="8 9" key="1">
    <citation type="submission" date="2018-12" db="EMBL/GenBank/DDBJ databases">
        <title>First genome draft of Desulfovibrio legallis sp. nov.</title>
        <authorList>
            <person name="Ben Dhia O."/>
            <person name="Najjari A."/>
            <person name="Ferjani R."/>
            <person name="Fhoula I."/>
            <person name="Fardeau M.-L."/>
            <person name="Boudabbous A."/>
            <person name="Ouzari H.I."/>
        </authorList>
    </citation>
    <scope>NUCLEOTIDE SEQUENCE [LARGE SCALE GENOMIC DNA]</scope>
    <source>
        <strain evidence="8 9">H1T</strain>
    </source>
</reference>
<dbReference type="PANTHER" id="PTHR11662">
    <property type="entry name" value="SOLUTE CARRIER FAMILY 17"/>
    <property type="match status" value="1"/>
</dbReference>
<feature type="transmembrane region" description="Helical" evidence="6">
    <location>
        <begin position="236"/>
        <end position="254"/>
    </location>
</feature>
<proteinExistence type="predicted"/>
<dbReference type="InterPro" id="IPR020846">
    <property type="entry name" value="MFS_dom"/>
</dbReference>
<dbReference type="Pfam" id="PF07690">
    <property type="entry name" value="MFS_1"/>
    <property type="match status" value="1"/>
</dbReference>
<keyword evidence="3 6" id="KW-0812">Transmembrane</keyword>
<sequence>MQAGSASKGFWRVRYTVLGIMLTAWLFSFLDRMVMGIALPYIGADFNLTNEQLGLIMSAFFVGYALFQIPGGLLADKFGPRKVMAGAITWWSVFTSMTGLVFSLPIMLVVRCVFGIGEAAFPSASWKTIATYFPSSQRATATAIQSCVNALGPALATMAAASIISMFGWRHVFVVLGLPGLLIALALYLYVRNDPKDHPGMSAEELKELEEDPGIVSLSASGQEKPTFGQLMRQPILWQMVIIWFAFDITYWGFVSWLPSYLIKGRGFSLAELGLLGSLPFFVGTVALIIGGFFSDNLKAKGVHRKWIFIPTCAIAAIALYVTFKAETVTGSVTAQCVAAFFLFLAFAAFWGIVVDSIPPAIMGAGSATVNFGGQMAGIVAGWAVGKLIDLNGGSFEWAFFFLMGGTILALLVALTIKNEKPAAAKS</sequence>
<evidence type="ECO:0000313" key="8">
    <source>
        <dbReference type="EMBL" id="TBH79091.1"/>
    </source>
</evidence>
<gene>
    <name evidence="8" type="ORF">EB812_08810</name>
</gene>
<dbReference type="GO" id="GO:0022857">
    <property type="term" value="F:transmembrane transporter activity"/>
    <property type="evidence" value="ECO:0007669"/>
    <property type="project" value="InterPro"/>
</dbReference>
<comment type="caution">
    <text evidence="8">The sequence shown here is derived from an EMBL/GenBank/DDBJ whole genome shotgun (WGS) entry which is preliminary data.</text>
</comment>
<dbReference type="PROSITE" id="PS50850">
    <property type="entry name" value="MFS"/>
    <property type="match status" value="1"/>
</dbReference>
<dbReference type="CDD" id="cd17319">
    <property type="entry name" value="MFS_ExuT_GudP_like"/>
    <property type="match status" value="1"/>
</dbReference>
<comment type="subcellular location">
    <subcellularLocation>
        <location evidence="1">Cell membrane</location>
        <topology evidence="1">Multi-pass membrane protein</topology>
    </subcellularLocation>
</comment>
<organism evidence="8 9">
    <name type="scientific">Desulfovibrio legallii</name>
    <dbReference type="NCBI Taxonomy" id="571438"/>
    <lineage>
        <taxon>Bacteria</taxon>
        <taxon>Pseudomonadati</taxon>
        <taxon>Thermodesulfobacteriota</taxon>
        <taxon>Desulfovibrionia</taxon>
        <taxon>Desulfovibrionales</taxon>
        <taxon>Desulfovibrionaceae</taxon>
        <taxon>Desulfovibrio</taxon>
    </lineage>
</organism>
<feature type="transmembrane region" description="Helical" evidence="6">
    <location>
        <begin position="54"/>
        <end position="75"/>
    </location>
</feature>
<feature type="transmembrane region" description="Helical" evidence="6">
    <location>
        <begin position="330"/>
        <end position="354"/>
    </location>
</feature>
<dbReference type="InterPro" id="IPR000849">
    <property type="entry name" value="Sugar_P_transporter"/>
</dbReference>
<dbReference type="Proteomes" id="UP000292919">
    <property type="component" value="Unassembled WGS sequence"/>
</dbReference>
<dbReference type="PIRSF" id="PIRSF002808">
    <property type="entry name" value="Hexose_phosphate_transp"/>
    <property type="match status" value="1"/>
</dbReference>
<feature type="transmembrane region" description="Helical" evidence="6">
    <location>
        <begin position="87"/>
        <end position="116"/>
    </location>
</feature>